<sequence length="200" mass="21980">MQPNPATANAPIHELIAHRWSPRAYDSTKIVSREQILALVEAARWAPSCFGDEPWRFVICDKNSNPTAWQHAFDCLVEGNQVWVKNAPVIILATASDNFKHNGHANRWASYDTGAASENLCLQAVALGLVAHQMGGFDPAKAKTVFNIPDGITCMAMIAVGYQAEADTLTGDMKARETAPRQRVALEKQFFDGTWDKGII</sequence>
<dbReference type="PANTHER" id="PTHR43673:SF10">
    <property type="entry name" value="NADH DEHYDROGENASE_NAD(P)H NITROREDUCTASE XCC3605-RELATED"/>
    <property type="match status" value="1"/>
</dbReference>
<dbReference type="EMBL" id="JH600070">
    <property type="protein sequence ID" value="EIJ42709.1"/>
    <property type="molecule type" value="Genomic_DNA"/>
</dbReference>
<gene>
    <name evidence="4" type="ORF">BegalDRAFT_1835</name>
</gene>
<dbReference type="Gene3D" id="3.40.109.10">
    <property type="entry name" value="NADH Oxidase"/>
    <property type="match status" value="1"/>
</dbReference>
<evidence type="ECO:0000259" key="3">
    <source>
        <dbReference type="Pfam" id="PF00881"/>
    </source>
</evidence>
<reference evidence="4 5" key="1">
    <citation type="submission" date="2011-11" db="EMBL/GenBank/DDBJ databases">
        <title>Improved High-Quality Draft sequence of Beggiatoa alba B18lD.</title>
        <authorList>
            <consortium name="US DOE Joint Genome Institute"/>
            <person name="Lucas S."/>
            <person name="Han J."/>
            <person name="Lapidus A."/>
            <person name="Cheng J.-F."/>
            <person name="Goodwin L."/>
            <person name="Pitluck S."/>
            <person name="Peters L."/>
            <person name="Mikhailova N."/>
            <person name="Held B."/>
            <person name="Detter J.C."/>
            <person name="Han C."/>
            <person name="Tapia R."/>
            <person name="Land M."/>
            <person name="Hauser L."/>
            <person name="Kyrpides N."/>
            <person name="Ivanova N."/>
            <person name="Pagani I."/>
            <person name="Samuel K."/>
            <person name="Teske A."/>
            <person name="Mueller J."/>
            <person name="Woyke T."/>
        </authorList>
    </citation>
    <scope>NUCLEOTIDE SEQUENCE [LARGE SCALE GENOMIC DNA]</scope>
    <source>
        <strain evidence="4 5">B18LD</strain>
    </source>
</reference>
<dbReference type="HOGENOM" id="CLU_070764_6_0_6"/>
<organism evidence="4 5">
    <name type="scientific">Beggiatoa alba B18LD</name>
    <dbReference type="NCBI Taxonomy" id="395493"/>
    <lineage>
        <taxon>Bacteria</taxon>
        <taxon>Pseudomonadati</taxon>
        <taxon>Pseudomonadota</taxon>
        <taxon>Gammaproteobacteria</taxon>
        <taxon>Thiotrichales</taxon>
        <taxon>Thiotrichaceae</taxon>
        <taxon>Beggiatoa</taxon>
    </lineage>
</organism>
<dbReference type="RefSeq" id="WP_002685887.1">
    <property type="nucleotide sequence ID" value="NZ_JH600070.1"/>
</dbReference>
<dbReference type="SUPFAM" id="SSF55469">
    <property type="entry name" value="FMN-dependent nitroreductase-like"/>
    <property type="match status" value="1"/>
</dbReference>
<comment type="similarity">
    <text evidence="1">Belongs to the nitroreductase family.</text>
</comment>
<proteinExistence type="inferred from homology"/>
<keyword evidence="5" id="KW-1185">Reference proteome</keyword>
<accession>I3CGG6</accession>
<dbReference type="OrthoDB" id="9802510at2"/>
<evidence type="ECO:0000313" key="5">
    <source>
        <dbReference type="Proteomes" id="UP000005744"/>
    </source>
</evidence>
<evidence type="ECO:0000313" key="4">
    <source>
        <dbReference type="EMBL" id="EIJ42709.1"/>
    </source>
</evidence>
<keyword evidence="2" id="KW-0560">Oxidoreductase</keyword>
<protein>
    <submittedName>
        <fullName evidence="4">Nitroreductase</fullName>
    </submittedName>
</protein>
<dbReference type="Pfam" id="PF00881">
    <property type="entry name" value="Nitroreductase"/>
    <property type="match status" value="1"/>
</dbReference>
<dbReference type="InterPro" id="IPR000415">
    <property type="entry name" value="Nitroreductase-like"/>
</dbReference>
<dbReference type="GO" id="GO:0016491">
    <property type="term" value="F:oxidoreductase activity"/>
    <property type="evidence" value="ECO:0007669"/>
    <property type="project" value="UniProtKB-KW"/>
</dbReference>
<evidence type="ECO:0000256" key="2">
    <source>
        <dbReference type="ARBA" id="ARBA00023002"/>
    </source>
</evidence>
<dbReference type="InterPro" id="IPR029479">
    <property type="entry name" value="Nitroreductase"/>
</dbReference>
<dbReference type="eggNOG" id="COG0778">
    <property type="taxonomic scope" value="Bacteria"/>
</dbReference>
<name>I3CGG6_9GAMM</name>
<evidence type="ECO:0000256" key="1">
    <source>
        <dbReference type="ARBA" id="ARBA00007118"/>
    </source>
</evidence>
<dbReference type="CDD" id="cd02138">
    <property type="entry name" value="TdsD-like"/>
    <property type="match status" value="1"/>
</dbReference>
<dbReference type="STRING" id="395493.BegalDRAFT_1835"/>
<dbReference type="PANTHER" id="PTHR43673">
    <property type="entry name" value="NAD(P)H NITROREDUCTASE YDGI-RELATED"/>
    <property type="match status" value="1"/>
</dbReference>
<dbReference type="AlphaFoldDB" id="I3CGG6"/>
<feature type="domain" description="Nitroreductase" evidence="3">
    <location>
        <begin position="16"/>
        <end position="162"/>
    </location>
</feature>
<dbReference type="Proteomes" id="UP000005744">
    <property type="component" value="Unassembled WGS sequence"/>
</dbReference>